<proteinExistence type="predicted"/>
<sequence length="220" mass="23832">MVFPGQRQSSVHLWDTITASSVESRALPFTLKDPFFIDDKEAAVIIDAFRELAPRLSFELNEGEPAADARTTIYVPDLSPMPSFAPSDIRPDEDETSRLGYANPVKALQVTKACEAQLPGKGLTGRVLQARVAGVFFDATDVDDLDAIEDELAAEGFVGATYEVDAARHCLVFDAADLDYAGHVPETVCHARNKKTGYLGRFENTAQVTSERPTTAPAGP</sequence>
<dbReference type="RefSeq" id="WP_020043428.1">
    <property type="nucleotide sequence ID" value="NZ_KE557274.1"/>
</dbReference>
<dbReference type="STRING" id="1123237.Salmuc_02177"/>
<name>S9SBH7_9RHOB</name>
<dbReference type="Proteomes" id="UP000015347">
    <property type="component" value="Unassembled WGS sequence"/>
</dbReference>
<evidence type="ECO:0000313" key="1">
    <source>
        <dbReference type="EMBL" id="EPX83569.1"/>
    </source>
</evidence>
<protein>
    <submittedName>
        <fullName evidence="1">Uncharacterized protein</fullName>
    </submittedName>
</protein>
<dbReference type="AlphaFoldDB" id="S9SBH7"/>
<dbReference type="HOGENOM" id="CLU_1255214_0_0_5"/>
<evidence type="ECO:0000313" key="2">
    <source>
        <dbReference type="Proteomes" id="UP000015347"/>
    </source>
</evidence>
<gene>
    <name evidence="1" type="ORF">Salmuc_02177</name>
</gene>
<accession>S9SBH7</accession>
<comment type="caution">
    <text evidence="1">The sequence shown here is derived from an EMBL/GenBank/DDBJ whole genome shotgun (WGS) entry which is preliminary data.</text>
</comment>
<reference evidence="2" key="1">
    <citation type="journal article" date="2014" name="Stand. Genomic Sci.">
        <title>Genome sequence of the exopolysaccharide-producing Salipiger mucosus type strain (DSM 16094(T)), a moderately halophilic member of the Roseobacter clade.</title>
        <authorList>
            <person name="Riedel T."/>
            <person name="Spring S."/>
            <person name="Fiebig A."/>
            <person name="Petersen J."/>
            <person name="Kyrpides N.C."/>
            <person name="Goker M."/>
            <person name="Klenk H.P."/>
        </authorList>
    </citation>
    <scope>NUCLEOTIDE SEQUENCE [LARGE SCALE GENOMIC DNA]</scope>
    <source>
        <strain evidence="2">DSM 16094</strain>
    </source>
</reference>
<keyword evidence="2" id="KW-1185">Reference proteome</keyword>
<organism evidence="1 2">
    <name type="scientific">Salipiger mucosus DSM 16094</name>
    <dbReference type="NCBI Taxonomy" id="1123237"/>
    <lineage>
        <taxon>Bacteria</taxon>
        <taxon>Pseudomonadati</taxon>
        <taxon>Pseudomonadota</taxon>
        <taxon>Alphaproteobacteria</taxon>
        <taxon>Rhodobacterales</taxon>
        <taxon>Roseobacteraceae</taxon>
        <taxon>Salipiger</taxon>
    </lineage>
</organism>
<dbReference type="OrthoDB" id="10008687at2"/>
<dbReference type="EMBL" id="APVH01000015">
    <property type="protein sequence ID" value="EPX83569.1"/>
    <property type="molecule type" value="Genomic_DNA"/>
</dbReference>